<keyword evidence="2" id="KW-0732">Signal</keyword>
<dbReference type="STRING" id="1185876.BN8_01110"/>
<evidence type="ECO:0000256" key="4">
    <source>
        <dbReference type="ARBA" id="ARBA00023139"/>
    </source>
</evidence>
<dbReference type="EMBL" id="CAIT01000005">
    <property type="protein sequence ID" value="CCH52136.1"/>
    <property type="molecule type" value="Genomic_DNA"/>
</dbReference>
<dbReference type="OrthoDB" id="789916at2"/>
<dbReference type="GO" id="GO:0030288">
    <property type="term" value="C:outer membrane-bounded periplasmic space"/>
    <property type="evidence" value="ECO:0007669"/>
    <property type="project" value="InterPro"/>
</dbReference>
<feature type="compositionally biased region" description="Basic and acidic residues" evidence="6">
    <location>
        <begin position="277"/>
        <end position="288"/>
    </location>
</feature>
<comment type="caution">
    <text evidence="7">The sequence shown here is derived from an EMBL/GenBank/DDBJ whole genome shotgun (WGS) entry which is preliminary data.</text>
</comment>
<keyword evidence="5" id="KW-0449">Lipoprotein</keyword>
<evidence type="ECO:0000256" key="3">
    <source>
        <dbReference type="ARBA" id="ARBA00023136"/>
    </source>
</evidence>
<dbReference type="RefSeq" id="WP_009280720.1">
    <property type="nucleotide sequence ID" value="NZ_CAIT01000005.1"/>
</dbReference>
<name>I2GE11_9BACT</name>
<protein>
    <recommendedName>
        <fullName evidence="9">Curli production assembly/transport component CsgG</fullName>
    </recommendedName>
</protein>
<dbReference type="InterPro" id="IPR005534">
    <property type="entry name" value="Curli_assmbl/transp-comp_CsgG"/>
</dbReference>
<gene>
    <name evidence="7" type="ORF">BN8_01110</name>
</gene>
<proteinExistence type="predicted"/>
<dbReference type="Gene3D" id="3.40.50.10610">
    <property type="entry name" value="ABC-type transport auxiliary lipoprotein component"/>
    <property type="match status" value="1"/>
</dbReference>
<feature type="region of interest" description="Disordered" evidence="6">
    <location>
        <begin position="266"/>
        <end position="288"/>
    </location>
</feature>
<evidence type="ECO:0000256" key="1">
    <source>
        <dbReference type="ARBA" id="ARBA00022475"/>
    </source>
</evidence>
<evidence type="ECO:0000313" key="8">
    <source>
        <dbReference type="Proteomes" id="UP000009309"/>
    </source>
</evidence>
<evidence type="ECO:0000256" key="5">
    <source>
        <dbReference type="ARBA" id="ARBA00023288"/>
    </source>
</evidence>
<evidence type="ECO:0008006" key="9">
    <source>
        <dbReference type="Google" id="ProtNLM"/>
    </source>
</evidence>
<keyword evidence="4" id="KW-0564">Palmitate</keyword>
<dbReference type="Pfam" id="PF03783">
    <property type="entry name" value="CsgG"/>
    <property type="match status" value="1"/>
</dbReference>
<dbReference type="PANTHER" id="PTHR41164:SF1">
    <property type="entry name" value="CURLI PRODUCTION ASSEMBLY_TRANSPORT COMPONENT CSGG"/>
    <property type="match status" value="1"/>
</dbReference>
<dbReference type="Proteomes" id="UP000009309">
    <property type="component" value="Unassembled WGS sequence"/>
</dbReference>
<accession>I2GE11</accession>
<dbReference type="AlphaFoldDB" id="I2GE11"/>
<evidence type="ECO:0000256" key="6">
    <source>
        <dbReference type="SAM" id="MobiDB-lite"/>
    </source>
</evidence>
<organism evidence="7 8">
    <name type="scientific">Fibrisoma limi BUZ 3</name>
    <dbReference type="NCBI Taxonomy" id="1185876"/>
    <lineage>
        <taxon>Bacteria</taxon>
        <taxon>Pseudomonadati</taxon>
        <taxon>Bacteroidota</taxon>
        <taxon>Cytophagia</taxon>
        <taxon>Cytophagales</taxon>
        <taxon>Spirosomataceae</taxon>
        <taxon>Fibrisoma</taxon>
    </lineage>
</organism>
<evidence type="ECO:0000256" key="2">
    <source>
        <dbReference type="ARBA" id="ARBA00022729"/>
    </source>
</evidence>
<reference evidence="7 8" key="1">
    <citation type="journal article" date="2012" name="J. Bacteriol.">
        <title>Genome Sequence of the Filamentous Bacterium Fibrisoma limi BUZ 3T.</title>
        <authorList>
            <person name="Filippini M."/>
            <person name="Qi W."/>
            <person name="Jaenicke S."/>
            <person name="Goesmann A."/>
            <person name="Smits T.H."/>
            <person name="Bagheri H.C."/>
        </authorList>
    </citation>
    <scope>NUCLEOTIDE SEQUENCE [LARGE SCALE GENOMIC DNA]</scope>
    <source>
        <strain evidence="8">BUZ 3T</strain>
    </source>
</reference>
<evidence type="ECO:0000313" key="7">
    <source>
        <dbReference type="EMBL" id="CCH52136.1"/>
    </source>
</evidence>
<keyword evidence="3" id="KW-0472">Membrane</keyword>
<dbReference type="eggNOG" id="COG1462">
    <property type="taxonomic scope" value="Bacteria"/>
</dbReference>
<keyword evidence="1" id="KW-1003">Cell membrane</keyword>
<sequence length="556" mass="59663">MKSIYPSLVLISIWLLLPTLLLAQKNKNESKEPEITIAQVAEKCQALPASKRVTVRVARFDVSKTSADGKFGDELATMLTSALQQTNCFRVLEMQRNASDMTGEMSFAQSGYGSGGPEAGKMLMAQLIVTGEVTEYLVSERSQQVMGFGSSKKSAKVGFTLKILDPQTGEILASKIVRAEGQEAGARTTKIFGIETSTSSQNSAVTDACGIAVIRSAEFLADTKDKIEIPEPMKPETAKKFDPSRCNMLKKGAPKVMILIPEAQTGSASTANAQTRRLTDEEREYQERKETREMITAIFGRKKQTAEPAKPQTNAVYKPVVIEQATAENEIIRKFIEAGFRVIDPKVYEKMRTRSDSLASDPAKLAALGLKMGANIIITGMATSELVNANNGMNAFRGRIELRALTTDDATILASNVLQAGAVDVSETVAAKMALTNVGNKMADYMLEQLCARNIIFAGTGGGAPSAKPASVGASTSNTEITIANTTFAKVNAVAAALQKNPKVKGVQKTFKGTEGTIRIEHTGTTDELIDLLTKNPALKLEVTALEEGSASLTML</sequence>
<keyword evidence="8" id="KW-1185">Reference proteome</keyword>
<dbReference type="PANTHER" id="PTHR41164">
    <property type="entry name" value="CURLI PRODUCTION ASSEMBLY/TRANSPORT COMPONENT CSGG"/>
    <property type="match status" value="1"/>
</dbReference>
<feature type="compositionally biased region" description="Polar residues" evidence="6">
    <location>
        <begin position="266"/>
        <end position="276"/>
    </location>
</feature>